<dbReference type="AlphaFoldDB" id="A0A9P5X5K1"/>
<keyword evidence="3" id="KW-1185">Reference proteome</keyword>
<keyword evidence="1" id="KW-0812">Transmembrane</keyword>
<reference evidence="2" key="1">
    <citation type="submission" date="2020-11" db="EMBL/GenBank/DDBJ databases">
        <authorList>
            <consortium name="DOE Joint Genome Institute"/>
            <person name="Ahrendt S."/>
            <person name="Riley R."/>
            <person name="Andreopoulos W."/>
            <person name="Labutti K."/>
            <person name="Pangilinan J."/>
            <person name="Ruiz-Duenas F.J."/>
            <person name="Barrasa J.M."/>
            <person name="Sanchez-Garcia M."/>
            <person name="Camarero S."/>
            <person name="Miyauchi S."/>
            <person name="Serrano A."/>
            <person name="Linde D."/>
            <person name="Babiker R."/>
            <person name="Drula E."/>
            <person name="Ayuso-Fernandez I."/>
            <person name="Pacheco R."/>
            <person name="Padilla G."/>
            <person name="Ferreira P."/>
            <person name="Barriuso J."/>
            <person name="Kellner H."/>
            <person name="Castanera R."/>
            <person name="Alfaro M."/>
            <person name="Ramirez L."/>
            <person name="Pisabarro A.G."/>
            <person name="Kuo A."/>
            <person name="Tritt A."/>
            <person name="Lipzen A."/>
            <person name="He G."/>
            <person name="Yan M."/>
            <person name="Ng V."/>
            <person name="Cullen D."/>
            <person name="Martin F."/>
            <person name="Rosso M.-N."/>
            <person name="Henrissat B."/>
            <person name="Hibbett D."/>
            <person name="Martinez A.T."/>
            <person name="Grigoriev I.V."/>
        </authorList>
    </citation>
    <scope>NUCLEOTIDE SEQUENCE</scope>
    <source>
        <strain evidence="2">MF-IS2</strain>
    </source>
</reference>
<keyword evidence="1" id="KW-1133">Transmembrane helix</keyword>
<name>A0A9P5X5K1_9AGAR</name>
<feature type="transmembrane region" description="Helical" evidence="1">
    <location>
        <begin position="173"/>
        <end position="194"/>
    </location>
</feature>
<feature type="transmembrane region" description="Helical" evidence="1">
    <location>
        <begin position="66"/>
        <end position="88"/>
    </location>
</feature>
<dbReference type="Proteomes" id="UP000807342">
    <property type="component" value="Unassembled WGS sequence"/>
</dbReference>
<dbReference type="PANTHER" id="PTHR12242">
    <property type="entry name" value="OS02G0130600 PROTEIN-RELATED"/>
    <property type="match status" value="1"/>
</dbReference>
<evidence type="ECO:0000313" key="3">
    <source>
        <dbReference type="Proteomes" id="UP000807342"/>
    </source>
</evidence>
<evidence type="ECO:0000313" key="2">
    <source>
        <dbReference type="EMBL" id="KAF9443771.1"/>
    </source>
</evidence>
<comment type="caution">
    <text evidence="2">The sequence shown here is derived from an EMBL/GenBank/DDBJ whole genome shotgun (WGS) entry which is preliminary data.</text>
</comment>
<keyword evidence="1" id="KW-0472">Membrane</keyword>
<dbReference type="EMBL" id="MU151436">
    <property type="protein sequence ID" value="KAF9443771.1"/>
    <property type="molecule type" value="Genomic_DNA"/>
</dbReference>
<accession>A0A9P5X5K1</accession>
<feature type="transmembrane region" description="Helical" evidence="1">
    <location>
        <begin position="143"/>
        <end position="161"/>
    </location>
</feature>
<gene>
    <name evidence="2" type="ORF">P691DRAFT_787534</name>
</gene>
<feature type="transmembrane region" description="Helical" evidence="1">
    <location>
        <begin position="109"/>
        <end position="131"/>
    </location>
</feature>
<evidence type="ECO:0000256" key="1">
    <source>
        <dbReference type="SAM" id="Phobius"/>
    </source>
</evidence>
<protein>
    <submittedName>
        <fullName evidence="2">Uncharacterized protein</fullName>
    </submittedName>
</protein>
<proteinExistence type="predicted"/>
<feature type="transmembrane region" description="Helical" evidence="1">
    <location>
        <begin position="214"/>
        <end position="236"/>
    </location>
</feature>
<dbReference type="GO" id="GO:0016020">
    <property type="term" value="C:membrane"/>
    <property type="evidence" value="ECO:0007669"/>
    <property type="project" value="TreeGrafter"/>
</dbReference>
<dbReference type="OrthoDB" id="419711at2759"/>
<dbReference type="PANTHER" id="PTHR12242:SF1">
    <property type="entry name" value="MYND-TYPE DOMAIN-CONTAINING PROTEIN"/>
    <property type="match status" value="1"/>
</dbReference>
<sequence length="269" mass="30269">MSTPSTSSVIFDYENKYATSYLLPPNILGVIRLLLGKYALGTNIVVLIWSGAVLDDADTFFSYFTHLSYIGVTAWLWASGIQSIAFANSWKGGRDARYPLQSWPRALQFLHELLFSTIATFPFIVTIVYWALLASSKSFSSPYLAWSNISLHILNAGFVLFELWCTNLPPMKWIYLPITVVILGLYLGVAYITYATRGIYPYDFLNPKKQGAFLAIYITGITIGQVLVFVVVRYAIILRERLASKTLKEDIPRHADPNEKSSEAKPDLL</sequence>
<organism evidence="2 3">
    <name type="scientific">Macrolepiota fuliginosa MF-IS2</name>
    <dbReference type="NCBI Taxonomy" id="1400762"/>
    <lineage>
        <taxon>Eukaryota</taxon>
        <taxon>Fungi</taxon>
        <taxon>Dikarya</taxon>
        <taxon>Basidiomycota</taxon>
        <taxon>Agaricomycotina</taxon>
        <taxon>Agaricomycetes</taxon>
        <taxon>Agaricomycetidae</taxon>
        <taxon>Agaricales</taxon>
        <taxon>Agaricineae</taxon>
        <taxon>Agaricaceae</taxon>
        <taxon>Macrolepiota</taxon>
    </lineage>
</organism>
<feature type="transmembrane region" description="Helical" evidence="1">
    <location>
        <begin position="35"/>
        <end position="54"/>
    </location>
</feature>